<gene>
    <name evidence="3" type="ORF">MKW98_022065</name>
</gene>
<feature type="compositionally biased region" description="Acidic residues" evidence="2">
    <location>
        <begin position="401"/>
        <end position="452"/>
    </location>
</feature>
<keyword evidence="4" id="KW-1185">Reference proteome</keyword>
<feature type="coiled-coil region" evidence="1">
    <location>
        <begin position="347"/>
        <end position="374"/>
    </location>
</feature>
<name>A0AAD4XZE7_9MAGN</name>
<sequence>MRERGGGFVGGSTCKDPMYHSLAGKDQISPRQLLGFKGSSEDQALIKKKRKSQVEKVPPVQFYSQGAYDVPAPKHKKCQKQVDLTPTSSLPGPRSTGNSRRSSPILRTADNNHRREDLSRDSSLPNLNVGLHPFTSQSRSTSSIPVSPSPENVEHSPAGSNVPHELNDDSGTSMPRRFVKRGITRMLKAMGRLPVKKLLPVVLVVEGKFKESLKWLWTITRLNPMTSLLKRHMNTAYKNYRSSLSKHFRVKCKCDLQIALANPPENCENLEDWSDMCKYFSSPEFLVRSNIFERRVKEWKKEMNDLLEKKQRGEIDCSLEEIYNKVVDFSRLGRKRRRKQAALPTYYSRTDEQLAAVKEQLDAANRKIKRMKKSGSNFIKLMNVALKNLGQAPLPENALDSNEDGETEDEKQQLEDEDGEEETEDEGTEDEEEDMEDGQYENNEAEEVEEYM</sequence>
<keyword evidence="1" id="KW-0175">Coiled coil</keyword>
<accession>A0AAD4XZE7</accession>
<feature type="compositionally biased region" description="Polar residues" evidence="2">
    <location>
        <begin position="82"/>
        <end position="102"/>
    </location>
</feature>
<feature type="region of interest" description="Disordered" evidence="2">
    <location>
        <begin position="392"/>
        <end position="452"/>
    </location>
</feature>
<evidence type="ECO:0000256" key="2">
    <source>
        <dbReference type="SAM" id="MobiDB-lite"/>
    </source>
</evidence>
<reference evidence="3" key="1">
    <citation type="submission" date="2022-04" db="EMBL/GenBank/DDBJ databases">
        <title>A functionally conserved STORR gene fusion in Papaver species that diverged 16.8 million years ago.</title>
        <authorList>
            <person name="Catania T."/>
        </authorList>
    </citation>
    <scope>NUCLEOTIDE SEQUENCE</scope>
    <source>
        <strain evidence="3">S-188037</strain>
    </source>
</reference>
<organism evidence="3 4">
    <name type="scientific">Papaver atlanticum</name>
    <dbReference type="NCBI Taxonomy" id="357466"/>
    <lineage>
        <taxon>Eukaryota</taxon>
        <taxon>Viridiplantae</taxon>
        <taxon>Streptophyta</taxon>
        <taxon>Embryophyta</taxon>
        <taxon>Tracheophyta</taxon>
        <taxon>Spermatophyta</taxon>
        <taxon>Magnoliopsida</taxon>
        <taxon>Ranunculales</taxon>
        <taxon>Papaveraceae</taxon>
        <taxon>Papaveroideae</taxon>
        <taxon>Papaver</taxon>
    </lineage>
</organism>
<evidence type="ECO:0000313" key="3">
    <source>
        <dbReference type="EMBL" id="KAI3961860.1"/>
    </source>
</evidence>
<feature type="region of interest" description="Disordered" evidence="2">
    <location>
        <begin position="1"/>
        <end position="38"/>
    </location>
</feature>
<comment type="caution">
    <text evidence="3">The sequence shown here is derived from an EMBL/GenBank/DDBJ whole genome shotgun (WGS) entry which is preliminary data.</text>
</comment>
<proteinExistence type="predicted"/>
<feature type="region of interest" description="Disordered" evidence="2">
    <location>
        <begin position="64"/>
        <end position="175"/>
    </location>
</feature>
<dbReference type="EMBL" id="JAJJMB010000558">
    <property type="protein sequence ID" value="KAI3961860.1"/>
    <property type="molecule type" value="Genomic_DNA"/>
</dbReference>
<dbReference type="AlphaFoldDB" id="A0AAD4XZE7"/>
<evidence type="ECO:0000313" key="4">
    <source>
        <dbReference type="Proteomes" id="UP001202328"/>
    </source>
</evidence>
<feature type="compositionally biased region" description="Low complexity" evidence="2">
    <location>
        <begin position="133"/>
        <end position="150"/>
    </location>
</feature>
<dbReference type="Proteomes" id="UP001202328">
    <property type="component" value="Unassembled WGS sequence"/>
</dbReference>
<feature type="coiled-coil region" evidence="1">
    <location>
        <begin position="289"/>
        <end position="316"/>
    </location>
</feature>
<evidence type="ECO:0000256" key="1">
    <source>
        <dbReference type="SAM" id="Coils"/>
    </source>
</evidence>
<feature type="compositionally biased region" description="Basic and acidic residues" evidence="2">
    <location>
        <begin position="110"/>
        <end position="120"/>
    </location>
</feature>
<feature type="compositionally biased region" description="Gly residues" evidence="2">
    <location>
        <begin position="1"/>
        <end position="10"/>
    </location>
</feature>
<protein>
    <submittedName>
        <fullName evidence="3">Uncharacterized protein</fullName>
    </submittedName>
</protein>